<dbReference type="Proteomes" id="UP000567246">
    <property type="component" value="Unassembled WGS sequence"/>
</dbReference>
<proteinExistence type="predicted"/>
<sequence length="104" mass="11172">MSAAATLAQPKAGAAQGMTLAELQRAMRAGDKRHAVALLVDNTGVTRAWAMRHATRLVSGGLIDMHKALEDAAPNFRRRLRTLDPTGDTAARNVDRERLGANAR</sequence>
<accession>A0A4Y8ZLT3</accession>
<gene>
    <name evidence="2" type="ORF">HDA33_001578</name>
</gene>
<dbReference type="AlphaFoldDB" id="A0A4Y8ZLT3"/>
<keyword evidence="3" id="KW-1185">Reference proteome</keyword>
<feature type="region of interest" description="Disordered" evidence="1">
    <location>
        <begin position="80"/>
        <end position="104"/>
    </location>
</feature>
<feature type="compositionally biased region" description="Basic and acidic residues" evidence="1">
    <location>
        <begin position="93"/>
        <end position="104"/>
    </location>
</feature>
<dbReference type="GO" id="GO:0003677">
    <property type="term" value="F:DNA binding"/>
    <property type="evidence" value="ECO:0007669"/>
    <property type="project" value="UniProtKB-KW"/>
</dbReference>
<keyword evidence="2" id="KW-0238">DNA-binding</keyword>
<dbReference type="RefSeq" id="WP_184172366.1">
    <property type="nucleotide sequence ID" value="NZ_BAABAG010000013.1"/>
</dbReference>
<name>A0A4Y8ZLT3_9MICC</name>
<evidence type="ECO:0000313" key="2">
    <source>
        <dbReference type="EMBL" id="MBB5849014.1"/>
    </source>
</evidence>
<evidence type="ECO:0000313" key="3">
    <source>
        <dbReference type="Proteomes" id="UP000567246"/>
    </source>
</evidence>
<dbReference type="EMBL" id="JACHMW010000001">
    <property type="protein sequence ID" value="MBB5849014.1"/>
    <property type="molecule type" value="Genomic_DNA"/>
</dbReference>
<evidence type="ECO:0000256" key="1">
    <source>
        <dbReference type="SAM" id="MobiDB-lite"/>
    </source>
</evidence>
<organism evidence="2 3">
    <name type="scientific">Micrococcus endophyticus</name>
    <dbReference type="NCBI Taxonomy" id="455343"/>
    <lineage>
        <taxon>Bacteria</taxon>
        <taxon>Bacillati</taxon>
        <taxon>Actinomycetota</taxon>
        <taxon>Actinomycetes</taxon>
        <taxon>Micrococcales</taxon>
        <taxon>Micrococcaceae</taxon>
        <taxon>Micrococcus</taxon>
    </lineage>
</organism>
<comment type="caution">
    <text evidence="2">The sequence shown here is derived from an EMBL/GenBank/DDBJ whole genome shotgun (WGS) entry which is preliminary data.</text>
</comment>
<reference evidence="2 3" key="1">
    <citation type="submission" date="2020-08" db="EMBL/GenBank/DDBJ databases">
        <title>Sequencing the genomes of 1000 actinobacteria strains.</title>
        <authorList>
            <person name="Klenk H.-P."/>
        </authorList>
    </citation>
    <scope>NUCLEOTIDE SEQUENCE [LARGE SCALE GENOMIC DNA]</scope>
    <source>
        <strain evidence="2 3">DSM 17945</strain>
    </source>
</reference>
<protein>
    <submittedName>
        <fullName evidence="2">DNA-binding MarR family transcriptional regulator</fullName>
    </submittedName>
</protein>